<organism evidence="2">
    <name type="scientific">Rhizophora mucronata</name>
    <name type="common">Asiatic mangrove</name>
    <dbReference type="NCBI Taxonomy" id="61149"/>
    <lineage>
        <taxon>Eukaryota</taxon>
        <taxon>Viridiplantae</taxon>
        <taxon>Streptophyta</taxon>
        <taxon>Embryophyta</taxon>
        <taxon>Tracheophyta</taxon>
        <taxon>Spermatophyta</taxon>
        <taxon>Magnoliopsida</taxon>
        <taxon>eudicotyledons</taxon>
        <taxon>Gunneridae</taxon>
        <taxon>Pentapetalae</taxon>
        <taxon>rosids</taxon>
        <taxon>fabids</taxon>
        <taxon>Malpighiales</taxon>
        <taxon>Rhizophoraceae</taxon>
        <taxon>Rhizophora</taxon>
    </lineage>
</organism>
<evidence type="ECO:0000256" key="1">
    <source>
        <dbReference type="SAM" id="MobiDB-lite"/>
    </source>
</evidence>
<protein>
    <submittedName>
        <fullName evidence="2">Uncharacterized protein</fullName>
    </submittedName>
</protein>
<proteinExistence type="predicted"/>
<dbReference type="AlphaFoldDB" id="A0A2P2QEN8"/>
<reference evidence="2" key="1">
    <citation type="submission" date="2018-02" db="EMBL/GenBank/DDBJ databases">
        <title>Rhizophora mucronata_Transcriptome.</title>
        <authorList>
            <person name="Meera S.P."/>
            <person name="Sreeshan A."/>
            <person name="Augustine A."/>
        </authorList>
    </citation>
    <scope>NUCLEOTIDE SEQUENCE</scope>
    <source>
        <tissue evidence="2">Leaf</tissue>
    </source>
</reference>
<name>A0A2P2QEN8_RHIMU</name>
<feature type="compositionally biased region" description="Polar residues" evidence="1">
    <location>
        <begin position="13"/>
        <end position="29"/>
    </location>
</feature>
<sequence>MRAMIHNFKKNASLKSENNNSGSFVLTVR</sequence>
<evidence type="ECO:0000313" key="2">
    <source>
        <dbReference type="EMBL" id="MBX65405.1"/>
    </source>
</evidence>
<accession>A0A2P2QEN8</accession>
<dbReference type="EMBL" id="GGEC01084921">
    <property type="protein sequence ID" value="MBX65405.1"/>
    <property type="molecule type" value="Transcribed_RNA"/>
</dbReference>
<feature type="region of interest" description="Disordered" evidence="1">
    <location>
        <begin position="10"/>
        <end position="29"/>
    </location>
</feature>